<dbReference type="InterPro" id="IPR036388">
    <property type="entry name" value="WH-like_DNA-bd_sf"/>
</dbReference>
<keyword evidence="1" id="KW-0805">Transcription regulation</keyword>
<dbReference type="Proteomes" id="UP001500449">
    <property type="component" value="Unassembled WGS sequence"/>
</dbReference>
<sequence length="225" mass="24710">MTADLSLPRPAGRVRRASLSSQVVEHIKNLVFDGTLKAGTRVPQDAIAAELGVSRVPVREALITLEESGLVASEPHRGMFVLPIRAEDVEDHYRMYGMIQALAAVRAADRITEPVLEKLEELHVRMVAGQEDPHPLNAEFHQLVNRTGGSKRVRAVLRHLSRNFSDEVFTVPPAADEQACADHKAIIAALRCGDRPALDAVHQRHVRREGDAVVAELARRGVLAD</sequence>
<evidence type="ECO:0000259" key="4">
    <source>
        <dbReference type="PROSITE" id="PS50949"/>
    </source>
</evidence>
<evidence type="ECO:0000256" key="2">
    <source>
        <dbReference type="ARBA" id="ARBA00023125"/>
    </source>
</evidence>
<dbReference type="Gene3D" id="1.20.120.530">
    <property type="entry name" value="GntR ligand-binding domain-like"/>
    <property type="match status" value="1"/>
</dbReference>
<evidence type="ECO:0000313" key="6">
    <source>
        <dbReference type="Proteomes" id="UP001500449"/>
    </source>
</evidence>
<gene>
    <name evidence="5" type="ORF">GCM10009836_30920</name>
</gene>
<protein>
    <submittedName>
        <fullName evidence="5">GntR family transcriptional regulator</fullName>
    </submittedName>
</protein>
<dbReference type="SUPFAM" id="SSF48008">
    <property type="entry name" value="GntR ligand-binding domain-like"/>
    <property type="match status" value="1"/>
</dbReference>
<reference evidence="5 6" key="1">
    <citation type="journal article" date="2019" name="Int. J. Syst. Evol. Microbiol.">
        <title>The Global Catalogue of Microorganisms (GCM) 10K type strain sequencing project: providing services to taxonomists for standard genome sequencing and annotation.</title>
        <authorList>
            <consortium name="The Broad Institute Genomics Platform"/>
            <consortium name="The Broad Institute Genome Sequencing Center for Infectious Disease"/>
            <person name="Wu L."/>
            <person name="Ma J."/>
        </authorList>
    </citation>
    <scope>NUCLEOTIDE SEQUENCE [LARGE SCALE GENOMIC DNA]</scope>
    <source>
        <strain evidence="5 6">JCM 16009</strain>
    </source>
</reference>
<comment type="caution">
    <text evidence="5">The sequence shown here is derived from an EMBL/GenBank/DDBJ whole genome shotgun (WGS) entry which is preliminary data.</text>
</comment>
<keyword evidence="3" id="KW-0804">Transcription</keyword>
<dbReference type="CDD" id="cd07377">
    <property type="entry name" value="WHTH_GntR"/>
    <property type="match status" value="1"/>
</dbReference>
<organism evidence="5 6">
    <name type="scientific">Pseudonocardia ailaonensis</name>
    <dbReference type="NCBI Taxonomy" id="367279"/>
    <lineage>
        <taxon>Bacteria</taxon>
        <taxon>Bacillati</taxon>
        <taxon>Actinomycetota</taxon>
        <taxon>Actinomycetes</taxon>
        <taxon>Pseudonocardiales</taxon>
        <taxon>Pseudonocardiaceae</taxon>
        <taxon>Pseudonocardia</taxon>
    </lineage>
</organism>
<dbReference type="Gene3D" id="1.10.10.10">
    <property type="entry name" value="Winged helix-like DNA-binding domain superfamily/Winged helix DNA-binding domain"/>
    <property type="match status" value="1"/>
</dbReference>
<dbReference type="SUPFAM" id="SSF46785">
    <property type="entry name" value="Winged helix' DNA-binding domain"/>
    <property type="match status" value="1"/>
</dbReference>
<dbReference type="InterPro" id="IPR008920">
    <property type="entry name" value="TF_FadR/GntR_C"/>
</dbReference>
<dbReference type="Pfam" id="PF00392">
    <property type="entry name" value="GntR"/>
    <property type="match status" value="1"/>
</dbReference>
<dbReference type="Pfam" id="PF07729">
    <property type="entry name" value="FCD"/>
    <property type="match status" value="1"/>
</dbReference>
<dbReference type="EMBL" id="BAAAQK010000007">
    <property type="protein sequence ID" value="GAA1848947.1"/>
    <property type="molecule type" value="Genomic_DNA"/>
</dbReference>
<feature type="domain" description="HTH gntR-type" evidence="4">
    <location>
        <begin position="17"/>
        <end position="84"/>
    </location>
</feature>
<name>A0ABN2N1W9_9PSEU</name>
<dbReference type="RefSeq" id="WP_344417032.1">
    <property type="nucleotide sequence ID" value="NZ_BAAAQK010000007.1"/>
</dbReference>
<proteinExistence type="predicted"/>
<evidence type="ECO:0000256" key="3">
    <source>
        <dbReference type="ARBA" id="ARBA00023163"/>
    </source>
</evidence>
<dbReference type="PRINTS" id="PR00035">
    <property type="entry name" value="HTHGNTR"/>
</dbReference>
<dbReference type="InterPro" id="IPR000524">
    <property type="entry name" value="Tscrpt_reg_HTH_GntR"/>
</dbReference>
<dbReference type="InterPro" id="IPR011711">
    <property type="entry name" value="GntR_C"/>
</dbReference>
<evidence type="ECO:0000256" key="1">
    <source>
        <dbReference type="ARBA" id="ARBA00023015"/>
    </source>
</evidence>
<evidence type="ECO:0000313" key="5">
    <source>
        <dbReference type="EMBL" id="GAA1848947.1"/>
    </source>
</evidence>
<accession>A0ABN2N1W9</accession>
<dbReference type="PANTHER" id="PTHR43537">
    <property type="entry name" value="TRANSCRIPTIONAL REGULATOR, GNTR FAMILY"/>
    <property type="match status" value="1"/>
</dbReference>
<dbReference type="SMART" id="SM00345">
    <property type="entry name" value="HTH_GNTR"/>
    <property type="match status" value="1"/>
</dbReference>
<dbReference type="SMART" id="SM00895">
    <property type="entry name" value="FCD"/>
    <property type="match status" value="1"/>
</dbReference>
<dbReference type="PANTHER" id="PTHR43537:SF24">
    <property type="entry name" value="GLUCONATE OPERON TRANSCRIPTIONAL REPRESSOR"/>
    <property type="match status" value="1"/>
</dbReference>
<dbReference type="InterPro" id="IPR036390">
    <property type="entry name" value="WH_DNA-bd_sf"/>
</dbReference>
<keyword evidence="2" id="KW-0238">DNA-binding</keyword>
<dbReference type="PROSITE" id="PS50949">
    <property type="entry name" value="HTH_GNTR"/>
    <property type="match status" value="1"/>
</dbReference>
<keyword evidence="6" id="KW-1185">Reference proteome</keyword>